<evidence type="ECO:0000313" key="6">
    <source>
        <dbReference type="Proteomes" id="UP000292373"/>
    </source>
</evidence>
<evidence type="ECO:0000256" key="3">
    <source>
        <dbReference type="SAM" id="MobiDB-lite"/>
    </source>
</evidence>
<comment type="caution">
    <text evidence="5">The sequence shown here is derived from an EMBL/GenBank/DDBJ whole genome shotgun (WGS) entry which is preliminary data.</text>
</comment>
<dbReference type="RefSeq" id="WP_131166867.1">
    <property type="nucleotide sequence ID" value="NZ_SDMQ01000001.1"/>
</dbReference>
<dbReference type="Proteomes" id="UP000292373">
    <property type="component" value="Unassembled WGS sequence"/>
</dbReference>
<gene>
    <name evidence="5" type="ORF">ET989_02055</name>
</gene>
<dbReference type="InterPro" id="IPR053465">
    <property type="entry name" value="Sortase_Class_E"/>
</dbReference>
<feature type="transmembrane region" description="Helical" evidence="4">
    <location>
        <begin position="21"/>
        <end position="42"/>
    </location>
</feature>
<dbReference type="CDD" id="cd05830">
    <property type="entry name" value="Sortase_E"/>
    <property type="match status" value="1"/>
</dbReference>
<keyword evidence="1" id="KW-0378">Hydrolase</keyword>
<dbReference type="GO" id="GO:0016787">
    <property type="term" value="F:hydrolase activity"/>
    <property type="evidence" value="ECO:0007669"/>
    <property type="project" value="UniProtKB-KW"/>
</dbReference>
<feature type="active site" description="Acyl-thioester intermediate" evidence="2">
    <location>
        <position position="209"/>
    </location>
</feature>
<dbReference type="Gene3D" id="2.40.260.10">
    <property type="entry name" value="Sortase"/>
    <property type="match status" value="1"/>
</dbReference>
<reference evidence="5 6" key="1">
    <citation type="submission" date="2019-01" db="EMBL/GenBank/DDBJ databases">
        <title>Lactibacter flavus gen. nov., sp. nov., a novel bacterium of the family Propionibacteriaceae isolated from raw milk and dairy products.</title>
        <authorList>
            <person name="Huptas C."/>
            <person name="Wenning M."/>
            <person name="Breitenwieser F."/>
            <person name="Doll E."/>
            <person name="Von Neubeck M."/>
            <person name="Busse H.-J."/>
            <person name="Scherer S."/>
        </authorList>
    </citation>
    <scope>NUCLEOTIDE SEQUENCE [LARGE SCALE GENOMIC DNA]</scope>
    <source>
        <strain evidence="5 6">KCTC 33808</strain>
    </source>
</reference>
<evidence type="ECO:0000313" key="5">
    <source>
        <dbReference type="EMBL" id="TBT88739.1"/>
    </source>
</evidence>
<sequence>MSAGTAPRRAATEPRPRKGRGLTIAGVVLLVLGLGALAWSSYDLFWNPLVDPQVASAQAADLRQQWEAEPEASESAGPVEPARPLPGDAVALLRIPTFGDAFEQPVLAGTDQPTLKKGLGWYDGTAAPGEVGNFAVAGHRGATGPFAPIMDLGAGDQVVVETRDAVYTYELTNNPAEMTVKDTDTWVIQPVPGQPEVRPTEALITLTTCQDLFRSPDRTIAFGKLVDTRSK</sequence>
<proteinExistence type="predicted"/>
<keyword evidence="6" id="KW-1185">Reference proteome</keyword>
<dbReference type="AlphaFoldDB" id="A0A4Q9KH98"/>
<dbReference type="OrthoDB" id="5242879at2"/>
<feature type="region of interest" description="Disordered" evidence="3">
    <location>
        <begin position="61"/>
        <end position="83"/>
    </location>
</feature>
<dbReference type="NCBIfam" id="NF033747">
    <property type="entry name" value="class_E_sortase"/>
    <property type="match status" value="1"/>
</dbReference>
<organism evidence="5 6">
    <name type="scientific">Propioniciclava sinopodophylli</name>
    <dbReference type="NCBI Taxonomy" id="1837344"/>
    <lineage>
        <taxon>Bacteria</taxon>
        <taxon>Bacillati</taxon>
        <taxon>Actinomycetota</taxon>
        <taxon>Actinomycetes</taxon>
        <taxon>Propionibacteriales</taxon>
        <taxon>Propionibacteriaceae</taxon>
        <taxon>Propioniciclava</taxon>
    </lineage>
</organism>
<keyword evidence="4" id="KW-1133">Transmembrane helix</keyword>
<dbReference type="NCBIfam" id="TIGR01076">
    <property type="entry name" value="sortase_fam"/>
    <property type="match status" value="1"/>
</dbReference>
<dbReference type="InterPro" id="IPR023365">
    <property type="entry name" value="Sortase_dom-sf"/>
</dbReference>
<accession>A0A4Q9KH98</accession>
<keyword evidence="4" id="KW-0812">Transmembrane</keyword>
<dbReference type="EMBL" id="SDMQ01000001">
    <property type="protein sequence ID" value="TBT88739.1"/>
    <property type="molecule type" value="Genomic_DNA"/>
</dbReference>
<evidence type="ECO:0000256" key="4">
    <source>
        <dbReference type="SAM" id="Phobius"/>
    </source>
</evidence>
<dbReference type="Pfam" id="PF04203">
    <property type="entry name" value="Sortase"/>
    <property type="match status" value="1"/>
</dbReference>
<name>A0A4Q9KH98_9ACTN</name>
<dbReference type="InterPro" id="IPR042003">
    <property type="entry name" value="Sortase_E"/>
</dbReference>
<evidence type="ECO:0000256" key="1">
    <source>
        <dbReference type="ARBA" id="ARBA00022801"/>
    </source>
</evidence>
<feature type="active site" description="Proton donor/acceptor" evidence="2">
    <location>
        <position position="139"/>
    </location>
</feature>
<feature type="compositionally biased region" description="Low complexity" evidence="3">
    <location>
        <begin position="73"/>
        <end position="82"/>
    </location>
</feature>
<protein>
    <submittedName>
        <fullName evidence="5">Class E sortase</fullName>
    </submittedName>
</protein>
<keyword evidence="4" id="KW-0472">Membrane</keyword>
<dbReference type="InterPro" id="IPR005754">
    <property type="entry name" value="Sortase"/>
</dbReference>
<evidence type="ECO:0000256" key="2">
    <source>
        <dbReference type="PIRSR" id="PIRSR605754-1"/>
    </source>
</evidence>
<dbReference type="SUPFAM" id="SSF63817">
    <property type="entry name" value="Sortase"/>
    <property type="match status" value="1"/>
</dbReference>